<dbReference type="Proteomes" id="UP000766570">
    <property type="component" value="Unassembled WGS sequence"/>
</dbReference>
<sequence>MAKSEKHTVSIELVVKVVDKAALKAHAEALMRADYADDPDMLQDELGELRHGHTSALSMALDPERLAAGVPGIKITESRFSVSEDSPEAFELDEPPTTTGNQEKQAERSPGISTIERFALLGEKVRILALEEYAQEFEDGDPDAEDFEQDPMLAGALLWSYEVLVDQLLEDITMLRTGVVGVEDTACLAELPELYRMHYTPHFAQRFLAVTMDLGTSLLTGFSSPSCVAQELALRLVFDGVEMLQDMYPELELPDGWRPMLEDLMFEDLDHEFLYQPEMDGIAGDSGLGHLRLAHLDVTHWFAPFHHHAVNPYAHDAGIIEA</sequence>
<evidence type="ECO:0000256" key="1">
    <source>
        <dbReference type="SAM" id="MobiDB-lite"/>
    </source>
</evidence>
<evidence type="ECO:0008006" key="4">
    <source>
        <dbReference type="Google" id="ProtNLM"/>
    </source>
</evidence>
<name>A0ABS4WEF8_9MICC</name>
<evidence type="ECO:0000313" key="2">
    <source>
        <dbReference type="EMBL" id="MBP2374523.1"/>
    </source>
</evidence>
<reference evidence="2 3" key="1">
    <citation type="submission" date="2021-03" db="EMBL/GenBank/DDBJ databases">
        <title>Sequencing the genomes of 1000 actinobacteria strains.</title>
        <authorList>
            <person name="Klenk H.-P."/>
        </authorList>
    </citation>
    <scope>NUCLEOTIDE SEQUENCE [LARGE SCALE GENOMIC DNA]</scope>
    <source>
        <strain evidence="2 3">DSM 15454</strain>
    </source>
</reference>
<dbReference type="EMBL" id="JAGIOE010000001">
    <property type="protein sequence ID" value="MBP2374523.1"/>
    <property type="molecule type" value="Genomic_DNA"/>
</dbReference>
<accession>A0ABS4WEF8</accession>
<dbReference type="RefSeq" id="WP_209907533.1">
    <property type="nucleotide sequence ID" value="NZ_BAAAMI010000017.1"/>
</dbReference>
<proteinExistence type="predicted"/>
<keyword evidence="3" id="KW-1185">Reference proteome</keyword>
<feature type="region of interest" description="Disordered" evidence="1">
    <location>
        <begin position="80"/>
        <end position="110"/>
    </location>
</feature>
<comment type="caution">
    <text evidence="2">The sequence shown here is derived from an EMBL/GenBank/DDBJ whole genome shotgun (WGS) entry which is preliminary data.</text>
</comment>
<feature type="compositionally biased region" description="Acidic residues" evidence="1">
    <location>
        <begin position="85"/>
        <end position="94"/>
    </location>
</feature>
<organism evidence="2 3">
    <name type="scientific">Paeniglutamicibacter psychrophenolicus</name>
    <dbReference type="NCBI Taxonomy" id="257454"/>
    <lineage>
        <taxon>Bacteria</taxon>
        <taxon>Bacillati</taxon>
        <taxon>Actinomycetota</taxon>
        <taxon>Actinomycetes</taxon>
        <taxon>Micrococcales</taxon>
        <taxon>Micrococcaceae</taxon>
        <taxon>Paeniglutamicibacter</taxon>
    </lineage>
</organism>
<gene>
    <name evidence="2" type="ORF">JOF46_002435</name>
</gene>
<evidence type="ECO:0000313" key="3">
    <source>
        <dbReference type="Proteomes" id="UP000766570"/>
    </source>
</evidence>
<protein>
    <recommendedName>
        <fullName evidence="4">DUF4272 domain-containing protein</fullName>
    </recommendedName>
</protein>